<dbReference type="InterPro" id="IPR050266">
    <property type="entry name" value="AB_hydrolase_sf"/>
</dbReference>
<evidence type="ECO:0000313" key="2">
    <source>
        <dbReference type="EMBL" id="TYM00320.1"/>
    </source>
</evidence>
<dbReference type="AlphaFoldDB" id="A0A5D3KRS0"/>
<dbReference type="InterPro" id="IPR000639">
    <property type="entry name" value="Epox_hydrolase-like"/>
</dbReference>
<organism evidence="2 3">
    <name type="scientific">Bradyrhizobium rifense</name>
    <dbReference type="NCBI Taxonomy" id="515499"/>
    <lineage>
        <taxon>Bacteria</taxon>
        <taxon>Pseudomonadati</taxon>
        <taxon>Pseudomonadota</taxon>
        <taxon>Alphaproteobacteria</taxon>
        <taxon>Hyphomicrobiales</taxon>
        <taxon>Nitrobacteraceae</taxon>
        <taxon>Bradyrhizobium</taxon>
    </lineage>
</organism>
<proteinExistence type="predicted"/>
<dbReference type="EMBL" id="VSSS01000001">
    <property type="protein sequence ID" value="TYM00320.1"/>
    <property type="molecule type" value="Genomic_DNA"/>
</dbReference>
<dbReference type="GO" id="GO:0016787">
    <property type="term" value="F:hydrolase activity"/>
    <property type="evidence" value="ECO:0007669"/>
    <property type="project" value="UniProtKB-KW"/>
</dbReference>
<dbReference type="Pfam" id="PF12697">
    <property type="entry name" value="Abhydrolase_6"/>
    <property type="match status" value="1"/>
</dbReference>
<dbReference type="PRINTS" id="PR00111">
    <property type="entry name" value="ABHYDROLASE"/>
</dbReference>
<dbReference type="Gene3D" id="3.40.50.1820">
    <property type="entry name" value="alpha/beta hydrolase"/>
    <property type="match status" value="1"/>
</dbReference>
<protein>
    <submittedName>
        <fullName evidence="2">Alpha/beta fold hydrolase</fullName>
    </submittedName>
</protein>
<name>A0A5D3KRS0_9BRAD</name>
<accession>A0A5D3KRS0</accession>
<dbReference type="Proteomes" id="UP000324758">
    <property type="component" value="Unassembled WGS sequence"/>
</dbReference>
<comment type="caution">
    <text evidence="2">The sequence shown here is derived from an EMBL/GenBank/DDBJ whole genome shotgun (WGS) entry which is preliminary data.</text>
</comment>
<dbReference type="InterPro" id="IPR000073">
    <property type="entry name" value="AB_hydrolase_1"/>
</dbReference>
<feature type="domain" description="AB hydrolase-1" evidence="1">
    <location>
        <begin position="35"/>
        <end position="269"/>
    </location>
</feature>
<evidence type="ECO:0000259" key="1">
    <source>
        <dbReference type="Pfam" id="PF12697"/>
    </source>
</evidence>
<dbReference type="InterPro" id="IPR029058">
    <property type="entry name" value="AB_hydrolase_fold"/>
</dbReference>
<dbReference type="RefSeq" id="WP_148770016.1">
    <property type="nucleotide sequence ID" value="NZ_VSSS01000001.1"/>
</dbReference>
<dbReference type="GO" id="GO:0016020">
    <property type="term" value="C:membrane"/>
    <property type="evidence" value="ECO:0007669"/>
    <property type="project" value="TreeGrafter"/>
</dbReference>
<dbReference type="OrthoDB" id="9804723at2"/>
<reference evidence="2 3" key="1">
    <citation type="submission" date="2019-08" db="EMBL/GenBank/DDBJ databases">
        <title>Bradyrhizobium hipponensis sp. nov., a rhizobium isolated from a Lupinus angustifolius root nodule in Tunisia.</title>
        <authorList>
            <person name="Off K."/>
            <person name="Rejili M."/>
            <person name="Mars M."/>
            <person name="Brachmann A."/>
            <person name="Marin M."/>
        </authorList>
    </citation>
    <scope>NUCLEOTIDE SEQUENCE [LARGE SCALE GENOMIC DNA]</scope>
    <source>
        <strain evidence="2 3">CTAW71</strain>
    </source>
</reference>
<dbReference type="SUPFAM" id="SSF53474">
    <property type="entry name" value="alpha/beta-Hydrolases"/>
    <property type="match status" value="1"/>
</dbReference>
<evidence type="ECO:0000313" key="3">
    <source>
        <dbReference type="Proteomes" id="UP000324758"/>
    </source>
</evidence>
<sequence length="279" mass="28880">MTDQPFPGPDLRPLHLQLGAQTIGGFESAGTGRPILLIHGNSSSSRIWQKQLQGPLGAKYRVIAIDLPGHGASSPPPHPERDYSGHGYAAAIAAAAGALDLTSAIVVGWSLGGHAVLNAAASLPMAAGLMIFGTPPVGSGPAGFAGFKNLSPTAFTAAPTEAEIEEWMHTAFAPGYTPIPGFVLEDFRRTDGNARARLGAVAQSGGLADETEIVCNLKIPLAIVQGAEEQIVDLGWLQRLAAPTLWRGAVQVVDGAGHSTQWEKPEAFNGLLDAFASGV</sequence>
<keyword evidence="2" id="KW-0378">Hydrolase</keyword>
<dbReference type="PANTHER" id="PTHR43798:SF33">
    <property type="entry name" value="HYDROLASE, PUTATIVE (AFU_ORTHOLOGUE AFUA_2G14860)-RELATED"/>
    <property type="match status" value="1"/>
</dbReference>
<dbReference type="PANTHER" id="PTHR43798">
    <property type="entry name" value="MONOACYLGLYCEROL LIPASE"/>
    <property type="match status" value="1"/>
</dbReference>
<dbReference type="PRINTS" id="PR00412">
    <property type="entry name" value="EPOXHYDRLASE"/>
</dbReference>
<gene>
    <name evidence="2" type="ORF">FXB40_00305</name>
</gene>
<keyword evidence="3" id="KW-1185">Reference proteome</keyword>